<dbReference type="EMBL" id="VSRR010091245">
    <property type="protein sequence ID" value="MPC92420.1"/>
    <property type="molecule type" value="Genomic_DNA"/>
</dbReference>
<organism evidence="1 2">
    <name type="scientific">Portunus trituberculatus</name>
    <name type="common">Swimming crab</name>
    <name type="synonym">Neptunus trituberculatus</name>
    <dbReference type="NCBI Taxonomy" id="210409"/>
    <lineage>
        <taxon>Eukaryota</taxon>
        <taxon>Metazoa</taxon>
        <taxon>Ecdysozoa</taxon>
        <taxon>Arthropoda</taxon>
        <taxon>Crustacea</taxon>
        <taxon>Multicrustacea</taxon>
        <taxon>Malacostraca</taxon>
        <taxon>Eumalacostraca</taxon>
        <taxon>Eucarida</taxon>
        <taxon>Decapoda</taxon>
        <taxon>Pleocyemata</taxon>
        <taxon>Brachyura</taxon>
        <taxon>Eubrachyura</taxon>
        <taxon>Portunoidea</taxon>
        <taxon>Portunidae</taxon>
        <taxon>Portuninae</taxon>
        <taxon>Portunus</taxon>
    </lineage>
</organism>
<dbReference type="OrthoDB" id="194358at2759"/>
<comment type="caution">
    <text evidence="1">The sequence shown here is derived from an EMBL/GenBank/DDBJ whole genome shotgun (WGS) entry which is preliminary data.</text>
</comment>
<accession>A0A5B7J6S1</accession>
<reference evidence="1 2" key="1">
    <citation type="submission" date="2019-05" db="EMBL/GenBank/DDBJ databases">
        <title>Another draft genome of Portunus trituberculatus and its Hox gene families provides insights of decapod evolution.</title>
        <authorList>
            <person name="Jeong J.-H."/>
            <person name="Song I."/>
            <person name="Kim S."/>
            <person name="Choi T."/>
            <person name="Kim D."/>
            <person name="Ryu S."/>
            <person name="Kim W."/>
        </authorList>
    </citation>
    <scope>NUCLEOTIDE SEQUENCE [LARGE SCALE GENOMIC DNA]</scope>
    <source>
        <tissue evidence="1">Muscle</tissue>
    </source>
</reference>
<protein>
    <submittedName>
        <fullName evidence="1">Uncharacterized protein</fullName>
    </submittedName>
</protein>
<keyword evidence="2" id="KW-1185">Reference proteome</keyword>
<dbReference type="Proteomes" id="UP000324222">
    <property type="component" value="Unassembled WGS sequence"/>
</dbReference>
<evidence type="ECO:0000313" key="1">
    <source>
        <dbReference type="EMBL" id="MPC92420.1"/>
    </source>
</evidence>
<dbReference type="AlphaFoldDB" id="A0A5B7J6S1"/>
<sequence>MVQQPPAYFSPLSHRTFSHHQHNHTSLTLPLQFYKDYVKHLSTVKVIFVSYSNLHCFFNSLPW</sequence>
<name>A0A5B7J6S1_PORTR</name>
<proteinExistence type="predicted"/>
<gene>
    <name evidence="1" type="ORF">E2C01_087509</name>
</gene>
<evidence type="ECO:0000313" key="2">
    <source>
        <dbReference type="Proteomes" id="UP000324222"/>
    </source>
</evidence>